<evidence type="ECO:0000313" key="7">
    <source>
        <dbReference type="Proteomes" id="UP000092462"/>
    </source>
</evidence>
<keyword evidence="3 5" id="KW-1133">Transmembrane helix</keyword>
<organism evidence="6 7">
    <name type="scientific">Phlebotomus papatasi</name>
    <name type="common">Sandfly</name>
    <dbReference type="NCBI Taxonomy" id="29031"/>
    <lineage>
        <taxon>Eukaryota</taxon>
        <taxon>Metazoa</taxon>
        <taxon>Ecdysozoa</taxon>
        <taxon>Arthropoda</taxon>
        <taxon>Hexapoda</taxon>
        <taxon>Insecta</taxon>
        <taxon>Pterygota</taxon>
        <taxon>Neoptera</taxon>
        <taxon>Endopterygota</taxon>
        <taxon>Diptera</taxon>
        <taxon>Nematocera</taxon>
        <taxon>Psychodoidea</taxon>
        <taxon>Psychodidae</taxon>
        <taxon>Phlebotomus</taxon>
        <taxon>Phlebotomus</taxon>
    </lineage>
</organism>
<dbReference type="KEGG" id="ppap:129801291"/>
<keyword evidence="2 5" id="KW-0812">Transmembrane</keyword>
<dbReference type="PANTHER" id="PTHR12226">
    <property type="entry name" value="MANNOSE-P-DOLICHOL UTILIZATION DEFECT 1 LEC35 -RELATED"/>
    <property type="match status" value="1"/>
</dbReference>
<reference evidence="6" key="1">
    <citation type="submission" date="2022-08" db="UniProtKB">
        <authorList>
            <consortium name="EnsemblMetazoa"/>
        </authorList>
    </citation>
    <scope>IDENTIFICATION</scope>
    <source>
        <strain evidence="6">Israel</strain>
    </source>
</reference>
<evidence type="ECO:0000256" key="4">
    <source>
        <dbReference type="ARBA" id="ARBA00023136"/>
    </source>
</evidence>
<evidence type="ECO:0000256" key="3">
    <source>
        <dbReference type="ARBA" id="ARBA00022989"/>
    </source>
</evidence>
<evidence type="ECO:0000256" key="1">
    <source>
        <dbReference type="ARBA" id="ARBA00004141"/>
    </source>
</evidence>
<protein>
    <recommendedName>
        <fullName evidence="5">Solute carrier family 66 member 3</fullName>
    </recommendedName>
</protein>
<dbReference type="InterPro" id="IPR006603">
    <property type="entry name" value="PQ-loop_rpt"/>
</dbReference>
<comment type="subcellular location">
    <subcellularLocation>
        <location evidence="1 5">Membrane</location>
        <topology evidence="1 5">Multi-pass membrane protein</topology>
    </subcellularLocation>
</comment>
<dbReference type="Gene3D" id="1.20.1280.290">
    <property type="match status" value="2"/>
</dbReference>
<dbReference type="Proteomes" id="UP000092462">
    <property type="component" value="Unassembled WGS sequence"/>
</dbReference>
<dbReference type="RefSeq" id="XP_055702159.1">
    <property type="nucleotide sequence ID" value="XM_055846184.1"/>
</dbReference>
<accession>A0A1B0DA55</accession>
<dbReference type="OrthoDB" id="271506at2759"/>
<dbReference type="PANTHER" id="PTHR12226:SF3">
    <property type="entry name" value="SOLUTE CARRIER FAMILY 66 MEMBER 3"/>
    <property type="match status" value="1"/>
</dbReference>
<keyword evidence="4 5" id="KW-0472">Membrane</keyword>
<dbReference type="GO" id="GO:0016020">
    <property type="term" value="C:membrane"/>
    <property type="evidence" value="ECO:0007669"/>
    <property type="project" value="UniProtKB-SubCell"/>
</dbReference>
<dbReference type="Pfam" id="PF04193">
    <property type="entry name" value="PQ-loop"/>
    <property type="match status" value="1"/>
</dbReference>
<dbReference type="VEuPathDB" id="VectorBase:PPAPM1_002489"/>
<dbReference type="EMBL" id="AJVK01028832">
    <property type="status" value="NOT_ANNOTATED_CDS"/>
    <property type="molecule type" value="Genomic_DNA"/>
</dbReference>
<dbReference type="InterPro" id="IPR016817">
    <property type="entry name" value="MannP-dilichol_defect-1"/>
</dbReference>
<dbReference type="PIRSF" id="PIRSF023381">
    <property type="entry name" value="MannP-dilichol_defect-1p"/>
    <property type="match status" value="1"/>
</dbReference>
<dbReference type="AlphaFoldDB" id="A0A1B0DA55"/>
<sequence length="215" mass="24372">MLDYLEKDLKYIIADILSIITIASCLVSKVPQIRTIEQLKSARGISTTALILEVSSYTVTFSYNFCKGYAIMSYLEYPILLLQEYVLIFLVLKYQGLLHGKSFIFVGLYTLFTVMFLSRLFPMWFLTALLPLTTPVGATSKIIQLVEILRTKNSASVSLATWAMSAFTNFTRIYTITVDSADIMLLMNFSISFLLSASVFLAAKYYKDDKTKKIE</sequence>
<evidence type="ECO:0000313" key="6">
    <source>
        <dbReference type="EnsemblMetazoa" id="PPAI004560-PA"/>
    </source>
</evidence>
<proteinExistence type="predicted"/>
<name>A0A1B0DA55_PHLPP</name>
<evidence type="ECO:0000256" key="2">
    <source>
        <dbReference type="ARBA" id="ARBA00022692"/>
    </source>
</evidence>
<dbReference type="EnsemblMetazoa" id="PPAI004560-RA">
    <property type="protein sequence ID" value="PPAI004560-PA"/>
    <property type="gene ID" value="PPAI004560"/>
</dbReference>
<evidence type="ECO:0000256" key="5">
    <source>
        <dbReference type="PIRNR" id="PIRNR023381"/>
    </source>
</evidence>
<keyword evidence="7" id="KW-1185">Reference proteome</keyword>
<dbReference type="GeneID" id="129801291"/>
<dbReference type="VEuPathDB" id="VectorBase:PPAI004560"/>